<accession>C0DSK4</accession>
<evidence type="ECO:0000313" key="1">
    <source>
        <dbReference type="EMBL" id="EEG25025.1"/>
    </source>
</evidence>
<dbReference type="HOGENOM" id="CLU_3042977_0_0_4"/>
<dbReference type="AlphaFoldDB" id="C0DSK4"/>
<evidence type="ECO:0000313" key="2">
    <source>
        <dbReference type="Proteomes" id="UP000005837"/>
    </source>
</evidence>
<dbReference type="Proteomes" id="UP000005837">
    <property type="component" value="Unassembled WGS sequence"/>
</dbReference>
<dbReference type="EMBL" id="ACEA01000005">
    <property type="protein sequence ID" value="EEG25025.1"/>
    <property type="molecule type" value="Genomic_DNA"/>
</dbReference>
<name>C0DSK4_EIKCO</name>
<sequence>MFFHDVPCHGLNTIWQQRLPENISNNTTAIYRNSHLRQRAHFSLLEAGLSGSHA</sequence>
<reference evidence="1 2" key="1">
    <citation type="submission" date="2009-01" db="EMBL/GenBank/DDBJ databases">
        <authorList>
            <person name="Fulton L."/>
            <person name="Clifton S."/>
            <person name="Chinwalla A.T."/>
            <person name="Mitreva M."/>
            <person name="Sodergren E."/>
            <person name="Weinstock G."/>
            <person name="Clifton S."/>
            <person name="Dooling D.J."/>
            <person name="Fulton B."/>
            <person name="Minx P."/>
            <person name="Pepin K.H."/>
            <person name="Johnson M."/>
            <person name="Bhonagiri V."/>
            <person name="Nash W.E."/>
            <person name="Mardis E.R."/>
            <person name="Wilson R.K."/>
        </authorList>
    </citation>
    <scope>NUCLEOTIDE SEQUENCE [LARGE SCALE GENOMIC DNA]</scope>
    <source>
        <strain evidence="1 2">ATCC 23834</strain>
    </source>
</reference>
<protein>
    <submittedName>
        <fullName evidence="1">Uncharacterized protein</fullName>
    </submittedName>
</protein>
<comment type="caution">
    <text evidence="1">The sequence shown here is derived from an EMBL/GenBank/DDBJ whole genome shotgun (WGS) entry which is preliminary data.</text>
</comment>
<organism evidence="1 2">
    <name type="scientific">Eikenella corrodens ATCC 23834</name>
    <dbReference type="NCBI Taxonomy" id="546274"/>
    <lineage>
        <taxon>Bacteria</taxon>
        <taxon>Pseudomonadati</taxon>
        <taxon>Pseudomonadota</taxon>
        <taxon>Betaproteobacteria</taxon>
        <taxon>Neisseriales</taxon>
        <taxon>Neisseriaceae</taxon>
        <taxon>Eikenella</taxon>
    </lineage>
</organism>
<proteinExistence type="predicted"/>
<gene>
    <name evidence="1" type="ORF">EIKCOROL_00325</name>
</gene>